<evidence type="ECO:0000256" key="2">
    <source>
        <dbReference type="ARBA" id="ARBA00022989"/>
    </source>
</evidence>
<name>A0ABY4W4J0_9PROT</name>
<dbReference type="Gene3D" id="6.10.140.1320">
    <property type="match status" value="1"/>
</dbReference>
<dbReference type="Pfam" id="PF04588">
    <property type="entry name" value="HIG_1_N"/>
    <property type="match status" value="1"/>
</dbReference>
<organism evidence="6 7">
    <name type="scientific">Sneathiella marina</name>
    <dbReference type="NCBI Taxonomy" id="2950108"/>
    <lineage>
        <taxon>Bacteria</taxon>
        <taxon>Pseudomonadati</taxon>
        <taxon>Pseudomonadota</taxon>
        <taxon>Alphaproteobacteria</taxon>
        <taxon>Sneathiellales</taxon>
        <taxon>Sneathiellaceae</taxon>
        <taxon>Sneathiella</taxon>
    </lineage>
</organism>
<evidence type="ECO:0000313" key="6">
    <source>
        <dbReference type="EMBL" id="USG61028.1"/>
    </source>
</evidence>
<keyword evidence="3 4" id="KW-0472">Membrane</keyword>
<keyword evidence="1 4" id="KW-0812">Transmembrane</keyword>
<evidence type="ECO:0000256" key="1">
    <source>
        <dbReference type="ARBA" id="ARBA00022692"/>
    </source>
</evidence>
<protein>
    <submittedName>
        <fullName evidence="6">Twin transmembrane helix small protein</fullName>
    </submittedName>
</protein>
<evidence type="ECO:0000256" key="4">
    <source>
        <dbReference type="SAM" id="Phobius"/>
    </source>
</evidence>
<accession>A0ABY4W4J0</accession>
<dbReference type="RefSeq" id="WP_251934015.1">
    <property type="nucleotide sequence ID" value="NZ_CP098747.1"/>
</dbReference>
<proteinExistence type="predicted"/>
<feature type="domain" description="HIG1" evidence="5">
    <location>
        <begin position="1"/>
        <end position="64"/>
    </location>
</feature>
<sequence length="64" mass="6974">MLNYFIIAAVVATALVLLFGVLTMARGGEFNRKYGNKLMRLRILMQAIAVILIMLSLWAASSGG</sequence>
<keyword evidence="2 4" id="KW-1133">Transmembrane helix</keyword>
<keyword evidence="7" id="KW-1185">Reference proteome</keyword>
<dbReference type="EMBL" id="CP098747">
    <property type="protein sequence ID" value="USG61028.1"/>
    <property type="molecule type" value="Genomic_DNA"/>
</dbReference>
<evidence type="ECO:0000259" key="5">
    <source>
        <dbReference type="PROSITE" id="PS51503"/>
    </source>
</evidence>
<dbReference type="InterPro" id="IPR007667">
    <property type="entry name" value="Hypoxia_induced_domain"/>
</dbReference>
<evidence type="ECO:0000256" key="3">
    <source>
        <dbReference type="ARBA" id="ARBA00023136"/>
    </source>
</evidence>
<reference evidence="6" key="1">
    <citation type="submission" date="2022-06" db="EMBL/GenBank/DDBJ databases">
        <title>Sneathiella actinostolidae sp. nov., isolated from a sea anemonein the Western Pacific Ocean.</title>
        <authorList>
            <person name="Wei M.J."/>
        </authorList>
    </citation>
    <scope>NUCLEOTIDE SEQUENCE</scope>
    <source>
        <strain evidence="6">PHK-P5</strain>
    </source>
</reference>
<gene>
    <name evidence="6" type="ORF">NBZ79_17875</name>
</gene>
<dbReference type="PROSITE" id="PS51503">
    <property type="entry name" value="HIG1"/>
    <property type="match status" value="1"/>
</dbReference>
<feature type="transmembrane region" description="Helical" evidence="4">
    <location>
        <begin position="6"/>
        <end position="22"/>
    </location>
</feature>
<dbReference type="NCBIfam" id="NF033233">
    <property type="entry name" value="twin_helix"/>
    <property type="match status" value="1"/>
</dbReference>
<dbReference type="Proteomes" id="UP001056291">
    <property type="component" value="Chromosome"/>
</dbReference>
<feature type="transmembrane region" description="Helical" evidence="4">
    <location>
        <begin position="43"/>
        <end position="61"/>
    </location>
</feature>
<evidence type="ECO:0000313" key="7">
    <source>
        <dbReference type="Proteomes" id="UP001056291"/>
    </source>
</evidence>